<keyword evidence="4" id="KW-1185">Reference proteome</keyword>
<proteinExistence type="predicted"/>
<dbReference type="InterPro" id="IPR021517">
    <property type="entry name" value="DUF3180"/>
</dbReference>
<organism evidence="3 4">
    <name type="scientific">Nesterenkonia aerolata</name>
    <dbReference type="NCBI Taxonomy" id="3074079"/>
    <lineage>
        <taxon>Bacteria</taxon>
        <taxon>Bacillati</taxon>
        <taxon>Actinomycetota</taxon>
        <taxon>Actinomycetes</taxon>
        <taxon>Micrococcales</taxon>
        <taxon>Micrococcaceae</taxon>
        <taxon>Nesterenkonia</taxon>
    </lineage>
</organism>
<feature type="transmembrane region" description="Helical" evidence="2">
    <location>
        <begin position="38"/>
        <end position="59"/>
    </location>
</feature>
<sequence>MSRLRPLWLLAICAGAVILGLLAASAMAGAGYGAPVLPYSALITLIGVALIILTLGIVVRRDMARLEAAARRERERRARKEAGGEQEPRQPTPVRRISPLFAVRVVAAAQAAAYAGAIILGWHAGILLHLAPQVGITTANAQSAVVMALGGLGWVIVGFIVEHLCRLPPDEGASAHSAAEHRDEEYRRGHRGPGRRGEEGYARGTD</sequence>
<feature type="transmembrane region" description="Helical" evidence="2">
    <location>
        <begin position="144"/>
        <end position="161"/>
    </location>
</feature>
<feature type="transmembrane region" description="Helical" evidence="2">
    <location>
        <begin position="101"/>
        <end position="124"/>
    </location>
</feature>
<accession>A0ABU2DU81</accession>
<name>A0ABU2DU81_9MICC</name>
<dbReference type="RefSeq" id="WP_310549045.1">
    <property type="nucleotide sequence ID" value="NZ_JAVKGR010000015.1"/>
</dbReference>
<comment type="caution">
    <text evidence="3">The sequence shown here is derived from an EMBL/GenBank/DDBJ whole genome shotgun (WGS) entry which is preliminary data.</text>
</comment>
<dbReference type="InterPro" id="IPR036259">
    <property type="entry name" value="MFS_trans_sf"/>
</dbReference>
<gene>
    <name evidence="3" type="ORF">RIL96_10875</name>
</gene>
<feature type="region of interest" description="Disordered" evidence="1">
    <location>
        <begin position="171"/>
        <end position="206"/>
    </location>
</feature>
<keyword evidence="2" id="KW-1133">Transmembrane helix</keyword>
<feature type="compositionally biased region" description="Basic and acidic residues" evidence="1">
    <location>
        <begin position="195"/>
        <end position="206"/>
    </location>
</feature>
<evidence type="ECO:0000313" key="3">
    <source>
        <dbReference type="EMBL" id="MDR8020067.1"/>
    </source>
</evidence>
<evidence type="ECO:0000256" key="1">
    <source>
        <dbReference type="SAM" id="MobiDB-lite"/>
    </source>
</evidence>
<dbReference type="Pfam" id="PF11377">
    <property type="entry name" value="DUF3180"/>
    <property type="match status" value="1"/>
</dbReference>
<keyword evidence="2" id="KW-0812">Transmembrane</keyword>
<dbReference type="Proteomes" id="UP001251870">
    <property type="component" value="Unassembled WGS sequence"/>
</dbReference>
<dbReference type="SUPFAM" id="SSF103473">
    <property type="entry name" value="MFS general substrate transporter"/>
    <property type="match status" value="1"/>
</dbReference>
<protein>
    <submittedName>
        <fullName evidence="3">DUF3180 domain-containing protein</fullName>
    </submittedName>
</protein>
<keyword evidence="2" id="KW-0472">Membrane</keyword>
<reference evidence="3 4" key="1">
    <citation type="submission" date="2023-09" db="EMBL/GenBank/DDBJ databases">
        <title>Description of three actinobacteria isolated from air of manufacturing shop in a pharmaceutical factory.</title>
        <authorList>
            <person name="Zhang D.-F."/>
        </authorList>
    </citation>
    <scope>NUCLEOTIDE SEQUENCE [LARGE SCALE GENOMIC DNA]</scope>
    <source>
        <strain evidence="3 4">LY-0111</strain>
    </source>
</reference>
<feature type="compositionally biased region" description="Basic and acidic residues" evidence="1">
    <location>
        <begin position="178"/>
        <end position="187"/>
    </location>
</feature>
<evidence type="ECO:0000256" key="2">
    <source>
        <dbReference type="SAM" id="Phobius"/>
    </source>
</evidence>
<dbReference type="EMBL" id="JAVKGR010000015">
    <property type="protein sequence ID" value="MDR8020067.1"/>
    <property type="molecule type" value="Genomic_DNA"/>
</dbReference>
<evidence type="ECO:0000313" key="4">
    <source>
        <dbReference type="Proteomes" id="UP001251870"/>
    </source>
</evidence>